<organism evidence="7 8">
    <name type="scientific">Glycomyces luteolus</name>
    <dbReference type="NCBI Taxonomy" id="2670330"/>
    <lineage>
        <taxon>Bacteria</taxon>
        <taxon>Bacillati</taxon>
        <taxon>Actinomycetota</taxon>
        <taxon>Actinomycetes</taxon>
        <taxon>Glycomycetales</taxon>
        <taxon>Glycomycetaceae</taxon>
        <taxon>Glycomyces</taxon>
    </lineage>
</organism>
<dbReference type="RefSeq" id="WP_270112600.1">
    <property type="nucleotide sequence ID" value="NZ_JAPZVP010000024.1"/>
</dbReference>
<evidence type="ECO:0000256" key="1">
    <source>
        <dbReference type="ARBA" id="ARBA00004651"/>
    </source>
</evidence>
<feature type="transmembrane region" description="Helical" evidence="6">
    <location>
        <begin position="205"/>
        <end position="227"/>
    </location>
</feature>
<sequence length="663" mass="70288">MDSNPTRSQLRIALLPIAVAAVALAPPLATTALVGDSGFTQVGLGYPGSFTAFTATVLQSVALLASWLTVGGLCVVMFLLPTRRTRPQAVHDGLDLSIVRRAVVAWAVSAAAMVPVSAADAGGKPLSALGDRAGLSFLLTSTDFPVAWMISTAAAGLAALLLRRAFLWRHLLGPLALAVLAILAPVVVGDILVGPGHDHGGDAGTVQAVAEAVLFGAATVLALRAANGSPPPVPAVRRFALVGAAALPLLALSAVVLLRFRMAGLAPLSNPTGRWSLLAIASLAVTVAVVVALSRRPEAWSGQLFAVIALTGAVTAAAHGSMGRIPPPQYFVPTELIEVFLGYTLPDAPDLGTLLTAWRPNLLFTVIAGAAIVGYGAAWIRIARSGERWPVGRGIAWMLGWATVVFATSSGVGKYAGADFAIHMVMHMGLNMLAPMLMALGGVVTLVLKAARPAGRGEPVGVYEWTGELMRWRPGAVAYHPVLVFVLFISSYYGLYLTELFGIAIRFHWAHQLMNVHFLVTGYLFYSLAVGVDRGPRQLPHIGRLGFVFASMPFHAFFGVVLMSMSTVIAETFYRYLDQPWATDLPASQRAGGGIAWAGAEIPLLILIIALSLQWARSDEREALRKDRHYDTGLDDEFEAYNRMLKALSERPGAPGPQETRSR</sequence>
<evidence type="ECO:0000313" key="8">
    <source>
        <dbReference type="Proteomes" id="UP001146067"/>
    </source>
</evidence>
<feature type="transmembrane region" description="Helical" evidence="6">
    <location>
        <begin position="395"/>
        <end position="416"/>
    </location>
</feature>
<keyword evidence="2" id="KW-1003">Cell membrane</keyword>
<feature type="transmembrane region" description="Helical" evidence="6">
    <location>
        <begin position="101"/>
        <end position="119"/>
    </location>
</feature>
<feature type="transmembrane region" description="Helical" evidence="6">
    <location>
        <begin position="516"/>
        <end position="533"/>
    </location>
</feature>
<feature type="transmembrane region" description="Helical" evidence="6">
    <location>
        <begin position="477"/>
        <end position="496"/>
    </location>
</feature>
<dbReference type="InterPro" id="IPR019108">
    <property type="entry name" value="Caa3_assmbl_CtaG-rel"/>
</dbReference>
<dbReference type="Pfam" id="PF09678">
    <property type="entry name" value="Caa3_CtaG"/>
    <property type="match status" value="1"/>
</dbReference>
<evidence type="ECO:0000256" key="5">
    <source>
        <dbReference type="ARBA" id="ARBA00023136"/>
    </source>
</evidence>
<keyword evidence="5 6" id="KW-0472">Membrane</keyword>
<feature type="transmembrane region" description="Helical" evidence="6">
    <location>
        <begin position="239"/>
        <end position="260"/>
    </location>
</feature>
<name>A0A9X3PD02_9ACTN</name>
<evidence type="ECO:0000256" key="2">
    <source>
        <dbReference type="ARBA" id="ARBA00022475"/>
    </source>
</evidence>
<keyword evidence="3 6" id="KW-0812">Transmembrane</keyword>
<feature type="transmembrane region" description="Helical" evidence="6">
    <location>
        <begin position="594"/>
        <end position="616"/>
    </location>
</feature>
<dbReference type="EMBL" id="JAPZVP010000024">
    <property type="protein sequence ID" value="MDA1362514.1"/>
    <property type="molecule type" value="Genomic_DNA"/>
</dbReference>
<comment type="subcellular location">
    <subcellularLocation>
        <location evidence="1">Cell membrane</location>
        <topology evidence="1">Multi-pass membrane protein</topology>
    </subcellularLocation>
</comment>
<dbReference type="GO" id="GO:0005886">
    <property type="term" value="C:plasma membrane"/>
    <property type="evidence" value="ECO:0007669"/>
    <property type="project" value="UniProtKB-SubCell"/>
</dbReference>
<keyword evidence="4 6" id="KW-1133">Transmembrane helix</keyword>
<proteinExistence type="predicted"/>
<dbReference type="Proteomes" id="UP001146067">
    <property type="component" value="Unassembled WGS sequence"/>
</dbReference>
<feature type="transmembrane region" description="Helical" evidence="6">
    <location>
        <begin position="304"/>
        <end position="322"/>
    </location>
</feature>
<reference evidence="7" key="1">
    <citation type="submission" date="2022-12" db="EMBL/GenBank/DDBJ databases">
        <title>Gycomyces niveus sp.nov.,a novel actinomycete isolated from soil in Shouguan.</title>
        <authorList>
            <person name="Yang X."/>
        </authorList>
    </citation>
    <scope>NUCLEOTIDE SEQUENCE</scope>
    <source>
        <strain evidence="7">NEAU-A15</strain>
    </source>
</reference>
<feature type="transmembrane region" description="Helical" evidence="6">
    <location>
        <begin position="174"/>
        <end position="193"/>
    </location>
</feature>
<evidence type="ECO:0000256" key="6">
    <source>
        <dbReference type="SAM" id="Phobius"/>
    </source>
</evidence>
<feature type="transmembrane region" description="Helical" evidence="6">
    <location>
        <begin position="272"/>
        <end position="292"/>
    </location>
</feature>
<dbReference type="AlphaFoldDB" id="A0A9X3PD02"/>
<evidence type="ECO:0000313" key="7">
    <source>
        <dbReference type="EMBL" id="MDA1362514.1"/>
    </source>
</evidence>
<feature type="transmembrane region" description="Helical" evidence="6">
    <location>
        <begin position="55"/>
        <end position="80"/>
    </location>
</feature>
<feature type="transmembrane region" description="Helical" evidence="6">
    <location>
        <begin position="545"/>
        <end position="574"/>
    </location>
</feature>
<comment type="caution">
    <text evidence="7">The sequence shown here is derived from an EMBL/GenBank/DDBJ whole genome shotgun (WGS) entry which is preliminary data.</text>
</comment>
<feature type="transmembrane region" description="Helical" evidence="6">
    <location>
        <begin position="144"/>
        <end position="162"/>
    </location>
</feature>
<feature type="transmembrane region" description="Helical" evidence="6">
    <location>
        <begin position="428"/>
        <end position="448"/>
    </location>
</feature>
<accession>A0A9X3PD02</accession>
<evidence type="ECO:0000256" key="4">
    <source>
        <dbReference type="ARBA" id="ARBA00022989"/>
    </source>
</evidence>
<protein>
    <submittedName>
        <fullName evidence="7">Cytochrome c oxidase assembly protein</fullName>
    </submittedName>
</protein>
<keyword evidence="8" id="KW-1185">Reference proteome</keyword>
<gene>
    <name evidence="7" type="ORF">O1R50_23025</name>
</gene>
<feature type="transmembrane region" description="Helical" evidence="6">
    <location>
        <begin position="362"/>
        <end position="383"/>
    </location>
</feature>
<evidence type="ECO:0000256" key="3">
    <source>
        <dbReference type="ARBA" id="ARBA00022692"/>
    </source>
</evidence>